<evidence type="ECO:0008006" key="5">
    <source>
        <dbReference type="Google" id="ProtNLM"/>
    </source>
</evidence>
<sequence>MSPSTRTLLSGAALVLGATLANAQVTGTYPPVPLASKGPYAYPSGIPYKVDTDVGLIRGTQLGYNICNGTTQNQESLCQTSWLNGVDDFCLWAPSRTGHLVGDIEGEMIAWCTKPGHGTRLIPAGALKGVQFTKTPDYVQVVGFIDQTAINMEKGDYGGEMDPHGADLRGNPMGGIVFSSNYQNKQVIEWHNFMGSDSFCFKACDPAGPNAKHFCEHIFDRIGCKFNAPNNAQNGTFEACEGENQDFPGVYTTNGQVMTYTQPPESLGPITVEPYTPRIPQSSNCVKYESQSIYTGLPSVAAVAPSTTPSASASGSGASTTTGLVSARPTASASASKSPSASSPATTGNSASTLAISGAAGLMGVVFSALFLA</sequence>
<dbReference type="OrthoDB" id="2564904at2759"/>
<name>A0A8H5BNZ0_9AGAR</name>
<feature type="chain" id="PRO_5034082606" description="Mannoprotein" evidence="2">
    <location>
        <begin position="24"/>
        <end position="373"/>
    </location>
</feature>
<evidence type="ECO:0000256" key="2">
    <source>
        <dbReference type="SAM" id="SignalP"/>
    </source>
</evidence>
<evidence type="ECO:0000256" key="1">
    <source>
        <dbReference type="SAM" id="MobiDB-lite"/>
    </source>
</evidence>
<gene>
    <name evidence="3" type="ORF">D9619_003942</name>
</gene>
<organism evidence="3 4">
    <name type="scientific">Psilocybe cf. subviscida</name>
    <dbReference type="NCBI Taxonomy" id="2480587"/>
    <lineage>
        <taxon>Eukaryota</taxon>
        <taxon>Fungi</taxon>
        <taxon>Dikarya</taxon>
        <taxon>Basidiomycota</taxon>
        <taxon>Agaricomycotina</taxon>
        <taxon>Agaricomycetes</taxon>
        <taxon>Agaricomycetidae</taxon>
        <taxon>Agaricales</taxon>
        <taxon>Agaricineae</taxon>
        <taxon>Strophariaceae</taxon>
        <taxon>Psilocybe</taxon>
    </lineage>
</organism>
<proteinExistence type="predicted"/>
<protein>
    <recommendedName>
        <fullName evidence="5">Mannoprotein</fullName>
    </recommendedName>
</protein>
<dbReference type="EMBL" id="JAACJJ010000014">
    <property type="protein sequence ID" value="KAF5326730.1"/>
    <property type="molecule type" value="Genomic_DNA"/>
</dbReference>
<evidence type="ECO:0000313" key="4">
    <source>
        <dbReference type="Proteomes" id="UP000567179"/>
    </source>
</evidence>
<keyword evidence="4" id="KW-1185">Reference proteome</keyword>
<feature type="region of interest" description="Disordered" evidence="1">
    <location>
        <begin position="305"/>
        <end position="350"/>
    </location>
</feature>
<dbReference type="AlphaFoldDB" id="A0A8H5BNZ0"/>
<dbReference type="Proteomes" id="UP000567179">
    <property type="component" value="Unassembled WGS sequence"/>
</dbReference>
<comment type="caution">
    <text evidence="3">The sequence shown here is derived from an EMBL/GenBank/DDBJ whole genome shotgun (WGS) entry which is preliminary data.</text>
</comment>
<evidence type="ECO:0000313" key="3">
    <source>
        <dbReference type="EMBL" id="KAF5326730.1"/>
    </source>
</evidence>
<keyword evidence="2" id="KW-0732">Signal</keyword>
<accession>A0A8H5BNZ0</accession>
<feature type="signal peptide" evidence="2">
    <location>
        <begin position="1"/>
        <end position="23"/>
    </location>
</feature>
<reference evidence="3 4" key="1">
    <citation type="journal article" date="2020" name="ISME J.">
        <title>Uncovering the hidden diversity of litter-decomposition mechanisms in mushroom-forming fungi.</title>
        <authorList>
            <person name="Floudas D."/>
            <person name="Bentzer J."/>
            <person name="Ahren D."/>
            <person name="Johansson T."/>
            <person name="Persson P."/>
            <person name="Tunlid A."/>
        </authorList>
    </citation>
    <scope>NUCLEOTIDE SEQUENCE [LARGE SCALE GENOMIC DNA]</scope>
    <source>
        <strain evidence="3 4">CBS 101986</strain>
    </source>
</reference>